<comment type="similarity">
    <text evidence="1">Belongs to the glycosyl hydrolase 59 family.</text>
</comment>
<feature type="domain" description="Glycosyl hydrolase family 59 catalytic" evidence="7">
    <location>
        <begin position="52"/>
        <end position="343"/>
    </location>
</feature>
<evidence type="ECO:0000256" key="6">
    <source>
        <dbReference type="SAM" id="SignalP"/>
    </source>
</evidence>
<comment type="caution">
    <text evidence="9">The sequence shown here is derived from an EMBL/GenBank/DDBJ whole genome shotgun (WGS) entry which is preliminary data.</text>
</comment>
<dbReference type="InterPro" id="IPR049162">
    <property type="entry name" value="GH59_C"/>
</dbReference>
<dbReference type="InterPro" id="IPR049161">
    <property type="entry name" value="GH59_cat"/>
</dbReference>
<dbReference type="InterPro" id="IPR001286">
    <property type="entry name" value="Glyco_hydro_59"/>
</dbReference>
<dbReference type="InterPro" id="IPR013785">
    <property type="entry name" value="Aldolase_TIM"/>
</dbReference>
<dbReference type="PANTHER" id="PTHR15172:SF1">
    <property type="entry name" value="GALACTOCEREBROSIDASE"/>
    <property type="match status" value="1"/>
</dbReference>
<sequence length="669" mass="72659">MRLWRSIWRGPLAAFALSAALLTGLAVPATADDTQAQPQTITVDPNGTGRVYEGVGAISGGGGTSRLIVDYPEPERSQILDYLFKPGYGASLNILKVEIGSDTDSSNGAEPSHERARGEVNCDRGYEWWLMEEAKKRNPAIKLYGLEWGVPGWFQGGFWSQDNIGYLTDWLGCARKHHLDIDYLGGWNEKGWDAQWYVDLKAALRREGYDKVKLIAADNAGWQVATDLKNDPAFNAAVDVVGIHYPCTAIHCSSSADALSLGKPIFASESGWNDYMTGGTRLAAEINHEYVDGRMTAFIDWPAAYGWYPTIQYAGSGFLKANEPWTGHYELGPTLWTVAQTGQFARPGWQYIDSASGYLNGGGTYVSLRSPGGRPDYSTVIETTEATGPQTISLRPGAGLPGGPLRVVSTEVSSTDPATWFARGDDLRPAADGSYQITVQPGRVYTLTSLAVDRKGAATSPATPVSRPLSLPFEESFQSYPYAATPRYFSDMEGAFEVAKCAGRTDRGKCLRQVITKQPNKWTKVPAPLTLVGDASWTDYEASTDVLLEQSGSAELLGRINGQHDPRKKPNLVLWQGYHFKVSDTGEWSLYVIQADGTTRTLASGTVDALGTGTWHRLALRFQGAAVSALIDGKEVAAVTDATFDHGQSGLALDSYINAQFDRFAVTAH</sequence>
<feature type="domain" description="Glycosyl hydrolase family 59 C-terminal lectin" evidence="8">
    <location>
        <begin position="493"/>
        <end position="668"/>
    </location>
</feature>
<dbReference type="SUPFAM" id="SSF51445">
    <property type="entry name" value="(Trans)glycosidases"/>
    <property type="match status" value="1"/>
</dbReference>
<dbReference type="Proteomes" id="UP001500212">
    <property type="component" value="Unassembled WGS sequence"/>
</dbReference>
<evidence type="ECO:0000256" key="2">
    <source>
        <dbReference type="ARBA" id="ARBA00012657"/>
    </source>
</evidence>
<dbReference type="Pfam" id="PF02057">
    <property type="entry name" value="Glyco_hydro_59"/>
    <property type="match status" value="1"/>
</dbReference>
<dbReference type="Pfam" id="PF21708">
    <property type="entry name" value="Glyco_hydro_59_C"/>
    <property type="match status" value="1"/>
</dbReference>
<evidence type="ECO:0000256" key="1">
    <source>
        <dbReference type="ARBA" id="ARBA00005637"/>
    </source>
</evidence>
<evidence type="ECO:0000256" key="3">
    <source>
        <dbReference type="ARBA" id="ARBA00022919"/>
    </source>
</evidence>
<evidence type="ECO:0000256" key="4">
    <source>
        <dbReference type="ARBA" id="ARBA00022963"/>
    </source>
</evidence>
<dbReference type="RefSeq" id="WP_345358887.1">
    <property type="nucleotide sequence ID" value="NZ_BAABHJ010000017.1"/>
</dbReference>
<keyword evidence="6" id="KW-0732">Signal</keyword>
<name>A0ABP8TQZ0_9ACTN</name>
<proteinExistence type="inferred from homology"/>
<evidence type="ECO:0000259" key="8">
    <source>
        <dbReference type="Pfam" id="PF21708"/>
    </source>
</evidence>
<dbReference type="Gene3D" id="3.20.20.70">
    <property type="entry name" value="Aldolase class I"/>
    <property type="match status" value="1"/>
</dbReference>
<dbReference type="InterPro" id="IPR017853">
    <property type="entry name" value="GH"/>
</dbReference>
<dbReference type="EC" id="3.2.1.46" evidence="2"/>
<gene>
    <name evidence="9" type="ORF">GCM10023195_49480</name>
</gene>
<dbReference type="Gene3D" id="2.60.120.560">
    <property type="entry name" value="Exo-inulinase, domain 1"/>
    <property type="match status" value="1"/>
</dbReference>
<evidence type="ECO:0000256" key="5">
    <source>
        <dbReference type="ARBA" id="ARBA00033098"/>
    </source>
</evidence>
<accession>A0ABP8TQZ0</accession>
<keyword evidence="10" id="KW-1185">Reference proteome</keyword>
<keyword evidence="3" id="KW-0746">Sphingolipid metabolism</keyword>
<keyword evidence="3" id="KW-0443">Lipid metabolism</keyword>
<evidence type="ECO:0000313" key="9">
    <source>
        <dbReference type="EMBL" id="GAA4611648.1"/>
    </source>
</evidence>
<feature type="signal peptide" evidence="6">
    <location>
        <begin position="1"/>
        <end position="31"/>
    </location>
</feature>
<feature type="chain" id="PRO_5046416699" description="galactosylceramidase" evidence="6">
    <location>
        <begin position="32"/>
        <end position="669"/>
    </location>
</feature>
<dbReference type="Gene3D" id="3.20.20.80">
    <property type="entry name" value="Glycosidases"/>
    <property type="match status" value="1"/>
</dbReference>
<dbReference type="PRINTS" id="PR00850">
    <property type="entry name" value="GLHYDRLASE59"/>
</dbReference>
<keyword evidence="4" id="KW-0442">Lipid degradation</keyword>
<evidence type="ECO:0000259" key="7">
    <source>
        <dbReference type="Pfam" id="PF02057"/>
    </source>
</evidence>
<dbReference type="PANTHER" id="PTHR15172">
    <property type="entry name" value="GALACTOCEREBROSIDASE"/>
    <property type="match status" value="1"/>
</dbReference>
<organism evidence="9 10">
    <name type="scientific">Actinoallomurus liliacearum</name>
    <dbReference type="NCBI Taxonomy" id="1080073"/>
    <lineage>
        <taxon>Bacteria</taxon>
        <taxon>Bacillati</taxon>
        <taxon>Actinomycetota</taxon>
        <taxon>Actinomycetes</taxon>
        <taxon>Streptosporangiales</taxon>
        <taxon>Thermomonosporaceae</taxon>
        <taxon>Actinoallomurus</taxon>
    </lineage>
</organism>
<reference evidence="10" key="1">
    <citation type="journal article" date="2019" name="Int. J. Syst. Evol. Microbiol.">
        <title>The Global Catalogue of Microorganisms (GCM) 10K type strain sequencing project: providing services to taxonomists for standard genome sequencing and annotation.</title>
        <authorList>
            <consortium name="The Broad Institute Genomics Platform"/>
            <consortium name="The Broad Institute Genome Sequencing Center for Infectious Disease"/>
            <person name="Wu L."/>
            <person name="Ma J."/>
        </authorList>
    </citation>
    <scope>NUCLEOTIDE SEQUENCE [LARGE SCALE GENOMIC DNA]</scope>
    <source>
        <strain evidence="10">JCM 17938</strain>
    </source>
</reference>
<dbReference type="EMBL" id="BAABHJ010000017">
    <property type="protein sequence ID" value="GAA4611648.1"/>
    <property type="molecule type" value="Genomic_DNA"/>
</dbReference>
<evidence type="ECO:0000313" key="10">
    <source>
        <dbReference type="Proteomes" id="UP001500212"/>
    </source>
</evidence>
<protein>
    <recommendedName>
        <fullName evidence="2">galactosylceramidase</fullName>
        <ecNumber evidence="2">3.2.1.46</ecNumber>
    </recommendedName>
    <alternativeName>
        <fullName evidence="5">Galactosylceramidase</fullName>
    </alternativeName>
</protein>